<proteinExistence type="inferred from homology"/>
<keyword evidence="3" id="KW-0349">Heme</keyword>
<comment type="caution">
    <text evidence="9">The sequence shown here is derived from an EMBL/GenBank/DDBJ whole genome shotgun (WGS) entry which is preliminary data.</text>
</comment>
<keyword evidence="10" id="KW-1185">Reference proteome</keyword>
<evidence type="ECO:0000256" key="3">
    <source>
        <dbReference type="ARBA" id="ARBA00022617"/>
    </source>
</evidence>
<reference evidence="9 10" key="1">
    <citation type="journal article" date="2018" name="Evol. Lett.">
        <title>Horizontal gene cluster transfer increased hallucinogenic mushroom diversity.</title>
        <authorList>
            <person name="Reynolds H.T."/>
            <person name="Vijayakumar V."/>
            <person name="Gluck-Thaler E."/>
            <person name="Korotkin H.B."/>
            <person name="Matheny P.B."/>
            <person name="Slot J.C."/>
        </authorList>
    </citation>
    <scope>NUCLEOTIDE SEQUENCE [LARGE SCALE GENOMIC DNA]</scope>
    <source>
        <strain evidence="9 10">2629</strain>
    </source>
</reference>
<dbReference type="Pfam" id="PF00067">
    <property type="entry name" value="p450"/>
    <property type="match status" value="1"/>
</dbReference>
<keyword evidence="8" id="KW-0732">Signal</keyword>
<dbReference type="EMBL" id="NHTK01000511">
    <property type="protein sequence ID" value="PPR07141.1"/>
    <property type="molecule type" value="Genomic_DNA"/>
</dbReference>
<evidence type="ECO:0000256" key="7">
    <source>
        <dbReference type="ARBA" id="ARBA00023033"/>
    </source>
</evidence>
<sequence>MPAILTLCLSFAIVFLAKRTVSFLNALKSIQNLHGSRLFIAPESILGLVIRKIPGLAYIPGLTLSNNFVFEWKHGPYADEGWDVRSMVSLLPNTSTFLLVADAAIAKIALFVISAAGFGRSISWADNGAIPEGHSMSFKQAVNIMSKDFLIPVVMPKWMMGITNRTKAAGDALIEIRKYMSEMIQERLHSEKVQRNDLFSSLLEANDQGFDNTEILNEEELIGNIFIFLLAGHETTAHTLAFAFALLALYPDEQEKLYQHVTSVLQDSRDPTYEDMSSLTYSMAVFLEVLRLYPPVPGFPKACAEDTVLTTQNINGDVKSIPVPKGSFVAICSTAIHYNPRYWSEPHSFQPSRFLQPDWPRDAFLPFSAGTPALTCSTSPSHVIYRFSETEAVVILSMLVAKYKISVKEEPQFANETFEERKSRIMANENFMTLTYVLHPLFLFFAIS</sequence>
<dbReference type="STRING" id="181874.A0A409YVU4"/>
<keyword evidence="6" id="KW-0408">Iron</keyword>
<dbReference type="AlphaFoldDB" id="A0A409YVU4"/>
<dbReference type="InterPro" id="IPR036396">
    <property type="entry name" value="Cyt_P450_sf"/>
</dbReference>
<dbReference type="InterPro" id="IPR002401">
    <property type="entry name" value="Cyt_P450_E_grp-I"/>
</dbReference>
<evidence type="ECO:0000256" key="4">
    <source>
        <dbReference type="ARBA" id="ARBA00022723"/>
    </source>
</evidence>
<evidence type="ECO:0000256" key="8">
    <source>
        <dbReference type="SAM" id="SignalP"/>
    </source>
</evidence>
<name>A0A409YVU4_9AGAR</name>
<feature type="chain" id="PRO_5019298193" description="Cytochrome P450" evidence="8">
    <location>
        <begin position="23"/>
        <end position="448"/>
    </location>
</feature>
<dbReference type="PANTHER" id="PTHR24292">
    <property type="entry name" value="CYTOCHROME P450"/>
    <property type="match status" value="1"/>
</dbReference>
<keyword evidence="4" id="KW-0479">Metal-binding</keyword>
<dbReference type="PRINTS" id="PR00463">
    <property type="entry name" value="EP450I"/>
</dbReference>
<dbReference type="SUPFAM" id="SSF48264">
    <property type="entry name" value="Cytochrome P450"/>
    <property type="match status" value="1"/>
</dbReference>
<evidence type="ECO:0000256" key="5">
    <source>
        <dbReference type="ARBA" id="ARBA00023002"/>
    </source>
</evidence>
<dbReference type="GO" id="GO:0016705">
    <property type="term" value="F:oxidoreductase activity, acting on paired donors, with incorporation or reduction of molecular oxygen"/>
    <property type="evidence" value="ECO:0007669"/>
    <property type="project" value="InterPro"/>
</dbReference>
<comment type="cofactor">
    <cofactor evidence="1">
        <name>heme</name>
        <dbReference type="ChEBI" id="CHEBI:30413"/>
    </cofactor>
</comment>
<evidence type="ECO:0000256" key="6">
    <source>
        <dbReference type="ARBA" id="ARBA00023004"/>
    </source>
</evidence>
<dbReference type="GO" id="GO:0020037">
    <property type="term" value="F:heme binding"/>
    <property type="evidence" value="ECO:0007669"/>
    <property type="project" value="InterPro"/>
</dbReference>
<protein>
    <recommendedName>
        <fullName evidence="11">Cytochrome P450</fullName>
    </recommendedName>
</protein>
<dbReference type="InterPro" id="IPR050476">
    <property type="entry name" value="Insect_CytP450_Detox"/>
</dbReference>
<feature type="signal peptide" evidence="8">
    <location>
        <begin position="1"/>
        <end position="22"/>
    </location>
</feature>
<dbReference type="InParanoid" id="A0A409YVU4"/>
<evidence type="ECO:0000256" key="2">
    <source>
        <dbReference type="ARBA" id="ARBA00010617"/>
    </source>
</evidence>
<evidence type="ECO:0008006" key="11">
    <source>
        <dbReference type="Google" id="ProtNLM"/>
    </source>
</evidence>
<organism evidence="9 10">
    <name type="scientific">Panaeolus cyanescens</name>
    <dbReference type="NCBI Taxonomy" id="181874"/>
    <lineage>
        <taxon>Eukaryota</taxon>
        <taxon>Fungi</taxon>
        <taxon>Dikarya</taxon>
        <taxon>Basidiomycota</taxon>
        <taxon>Agaricomycotina</taxon>
        <taxon>Agaricomycetes</taxon>
        <taxon>Agaricomycetidae</taxon>
        <taxon>Agaricales</taxon>
        <taxon>Agaricineae</taxon>
        <taxon>Galeropsidaceae</taxon>
        <taxon>Panaeolus</taxon>
    </lineage>
</organism>
<keyword evidence="5" id="KW-0560">Oxidoreductase</keyword>
<dbReference type="InterPro" id="IPR001128">
    <property type="entry name" value="Cyt_P450"/>
</dbReference>
<gene>
    <name evidence="9" type="ORF">CVT24_010512</name>
</gene>
<dbReference type="PANTHER" id="PTHR24292:SF54">
    <property type="entry name" value="CYP9F3-RELATED"/>
    <property type="match status" value="1"/>
</dbReference>
<evidence type="ECO:0000256" key="1">
    <source>
        <dbReference type="ARBA" id="ARBA00001971"/>
    </source>
</evidence>
<evidence type="ECO:0000313" key="9">
    <source>
        <dbReference type="EMBL" id="PPR07141.1"/>
    </source>
</evidence>
<evidence type="ECO:0000313" key="10">
    <source>
        <dbReference type="Proteomes" id="UP000284842"/>
    </source>
</evidence>
<dbReference type="Gene3D" id="1.10.630.10">
    <property type="entry name" value="Cytochrome P450"/>
    <property type="match status" value="1"/>
</dbReference>
<dbReference type="OrthoDB" id="1470350at2759"/>
<dbReference type="PRINTS" id="PR00385">
    <property type="entry name" value="P450"/>
</dbReference>
<dbReference type="Proteomes" id="UP000284842">
    <property type="component" value="Unassembled WGS sequence"/>
</dbReference>
<keyword evidence="7" id="KW-0503">Monooxygenase</keyword>
<comment type="similarity">
    <text evidence="2">Belongs to the cytochrome P450 family.</text>
</comment>
<dbReference type="GO" id="GO:0004497">
    <property type="term" value="F:monooxygenase activity"/>
    <property type="evidence" value="ECO:0007669"/>
    <property type="project" value="UniProtKB-KW"/>
</dbReference>
<dbReference type="GO" id="GO:0005506">
    <property type="term" value="F:iron ion binding"/>
    <property type="evidence" value="ECO:0007669"/>
    <property type="project" value="InterPro"/>
</dbReference>
<accession>A0A409YVU4</accession>